<proteinExistence type="predicted"/>
<dbReference type="AlphaFoldDB" id="A0A2I1DER9"/>
<accession>A0A2I1DER9</accession>
<dbReference type="GeneID" id="36543874"/>
<evidence type="ECO:0000313" key="2">
    <source>
        <dbReference type="Proteomes" id="UP000234254"/>
    </source>
</evidence>
<comment type="caution">
    <text evidence="1">The sequence shown here is derived from an EMBL/GenBank/DDBJ whole genome shotgun (WGS) entry which is preliminary data.</text>
</comment>
<dbReference type="EMBL" id="MSFM01000001">
    <property type="protein sequence ID" value="PKY08351.1"/>
    <property type="molecule type" value="Genomic_DNA"/>
</dbReference>
<protein>
    <submittedName>
        <fullName evidence="1">Uncharacterized protein</fullName>
    </submittedName>
</protein>
<gene>
    <name evidence="1" type="ORF">P168DRAFT_286477</name>
</gene>
<dbReference type="VEuPathDB" id="FungiDB:P168DRAFT_286477"/>
<dbReference type="Proteomes" id="UP000234254">
    <property type="component" value="Unassembled WGS sequence"/>
</dbReference>
<keyword evidence="2" id="KW-1185">Reference proteome</keyword>
<sequence>MSTALFRKFLILSTPLFAVFMLVRCTEYWFPVLYIHSTVTNSSYSHLHDQNGCRDNMINGAGASMVHCNINVLVIGAGFVGICLHSTPSVEKRRAKSEDCRSRGVYQTRIDSYHKGGALSIVIISQIIGEDGGK</sequence>
<evidence type="ECO:0000313" key="1">
    <source>
        <dbReference type="EMBL" id="PKY08351.1"/>
    </source>
</evidence>
<reference evidence="1" key="1">
    <citation type="submission" date="2016-12" db="EMBL/GenBank/DDBJ databases">
        <title>The genomes of Aspergillus section Nigri reveals drivers in fungal speciation.</title>
        <authorList>
            <consortium name="DOE Joint Genome Institute"/>
            <person name="Vesth T.C."/>
            <person name="Nybo J."/>
            <person name="Theobald S."/>
            <person name="Brandl J."/>
            <person name="Frisvad J.C."/>
            <person name="Nielsen K.F."/>
            <person name="Lyhne E.K."/>
            <person name="Kogle M.E."/>
            <person name="Kuo A."/>
            <person name="Riley R."/>
            <person name="Clum A."/>
            <person name="Nolan M."/>
            <person name="Lipzen A."/>
            <person name="Salamov A."/>
            <person name="Henrissat B."/>
            <person name="Wiebenga A."/>
            <person name="De vries R.P."/>
            <person name="Grigoriev I.V."/>
            <person name="Mortensen U.H."/>
            <person name="Andersen M.R."/>
            <person name="Baker S.E."/>
        </authorList>
    </citation>
    <scope>NUCLEOTIDE SEQUENCE</scope>
    <source>
        <strain evidence="1">IBT 28561</strain>
    </source>
</reference>
<name>A0A2I1DER9_ASPC2</name>
<dbReference type="RefSeq" id="XP_024696945.1">
    <property type="nucleotide sequence ID" value="XM_024836350.1"/>
</dbReference>
<organism evidence="1 2">
    <name type="scientific">Aspergillus campestris (strain IBT 28561)</name>
    <dbReference type="NCBI Taxonomy" id="1392248"/>
    <lineage>
        <taxon>Eukaryota</taxon>
        <taxon>Fungi</taxon>
        <taxon>Dikarya</taxon>
        <taxon>Ascomycota</taxon>
        <taxon>Pezizomycotina</taxon>
        <taxon>Eurotiomycetes</taxon>
        <taxon>Eurotiomycetidae</taxon>
        <taxon>Eurotiales</taxon>
        <taxon>Aspergillaceae</taxon>
        <taxon>Aspergillus</taxon>
        <taxon>Aspergillus subgen. Circumdati</taxon>
    </lineage>
</organism>